<keyword evidence="2" id="KW-1185">Reference proteome</keyword>
<evidence type="ECO:0000313" key="1">
    <source>
        <dbReference type="EMBL" id="SYV97063.1"/>
    </source>
</evidence>
<sequence length="83" mass="9076">MLKIIVLDAFDTSVACTLPSVNFHINHVSIVPANNLPSLSFCCASGTFLRIQRIFVALKYGLIINPVFSVIFSDHPSATRPSQ</sequence>
<dbReference type="AlphaFoldDB" id="A0A3B0QAL7"/>
<protein>
    <submittedName>
        <fullName evidence="1">Uncharacterized protein</fullName>
    </submittedName>
</protein>
<dbReference type="KEGG" id="medw:NCTC10132_00420"/>
<organism evidence="1 2">
    <name type="scientific">Mycoplasmopsis edwardii</name>
    <dbReference type="NCBI Taxonomy" id="53558"/>
    <lineage>
        <taxon>Bacteria</taxon>
        <taxon>Bacillati</taxon>
        <taxon>Mycoplasmatota</taxon>
        <taxon>Mycoplasmoidales</taxon>
        <taxon>Metamycoplasmataceae</taxon>
        <taxon>Mycoplasmopsis</taxon>
    </lineage>
</organism>
<proteinExistence type="predicted"/>
<dbReference type="EMBL" id="LS991951">
    <property type="protein sequence ID" value="SYV97063.1"/>
    <property type="molecule type" value="Genomic_DNA"/>
</dbReference>
<name>A0A3B0QAL7_9BACT</name>
<gene>
    <name evidence="1" type="ORF">NCTC10132_00420</name>
</gene>
<reference evidence="2" key="1">
    <citation type="submission" date="2018-06" db="EMBL/GenBank/DDBJ databases">
        <authorList>
            <consortium name="Pathogen Informatics"/>
        </authorList>
    </citation>
    <scope>NUCLEOTIDE SEQUENCE [LARGE SCALE GENOMIC DNA]</scope>
    <source>
        <strain evidence="2">NCTC10132</strain>
    </source>
</reference>
<evidence type="ECO:0000313" key="2">
    <source>
        <dbReference type="Proteomes" id="UP000257559"/>
    </source>
</evidence>
<accession>A0A3B0QAL7</accession>
<dbReference type="Proteomes" id="UP000257559">
    <property type="component" value="Chromosome"/>
</dbReference>